<reference evidence="2" key="1">
    <citation type="submission" date="2020-05" db="EMBL/GenBank/DDBJ databases">
        <title>WGS assembly of Panicum virgatum.</title>
        <authorList>
            <person name="Lovell J.T."/>
            <person name="Jenkins J."/>
            <person name="Shu S."/>
            <person name="Juenger T.E."/>
            <person name="Schmutz J."/>
        </authorList>
    </citation>
    <scope>NUCLEOTIDE SEQUENCE</scope>
    <source>
        <strain evidence="2">AP13</strain>
    </source>
</reference>
<evidence type="ECO:0000256" key="1">
    <source>
        <dbReference type="SAM" id="MobiDB-lite"/>
    </source>
</evidence>
<evidence type="ECO:0000313" key="2">
    <source>
        <dbReference type="EMBL" id="KAG2616327.1"/>
    </source>
</evidence>
<dbReference type="EMBL" id="CM029042">
    <property type="protein sequence ID" value="KAG2616327.1"/>
    <property type="molecule type" value="Genomic_DNA"/>
</dbReference>
<sequence>MWRGANNNGAPVVVDGEVHVERVEKIEVVVTGVEVPPPRTAAATVLPPPGMAGRSSPATAASGKAAVPDVNELAEEFIRRNKAAFQGGIVDDQYQNNKIM</sequence>
<protein>
    <submittedName>
        <fullName evidence="2">Uncharacterized protein</fullName>
    </submittedName>
</protein>
<keyword evidence="3" id="KW-1185">Reference proteome</keyword>
<evidence type="ECO:0000313" key="3">
    <source>
        <dbReference type="Proteomes" id="UP000823388"/>
    </source>
</evidence>
<dbReference type="Proteomes" id="UP000823388">
    <property type="component" value="Chromosome 3N"/>
</dbReference>
<comment type="caution">
    <text evidence="2">The sequence shown here is derived from an EMBL/GenBank/DDBJ whole genome shotgun (WGS) entry which is preliminary data.</text>
</comment>
<dbReference type="AlphaFoldDB" id="A0A8T0U205"/>
<accession>A0A8T0U205</accession>
<name>A0A8T0U205_PANVG</name>
<proteinExistence type="predicted"/>
<gene>
    <name evidence="2" type="ORF">PVAP13_3NG183031</name>
</gene>
<feature type="region of interest" description="Disordered" evidence="1">
    <location>
        <begin position="39"/>
        <end position="64"/>
    </location>
</feature>
<organism evidence="2 3">
    <name type="scientific">Panicum virgatum</name>
    <name type="common">Blackwell switchgrass</name>
    <dbReference type="NCBI Taxonomy" id="38727"/>
    <lineage>
        <taxon>Eukaryota</taxon>
        <taxon>Viridiplantae</taxon>
        <taxon>Streptophyta</taxon>
        <taxon>Embryophyta</taxon>
        <taxon>Tracheophyta</taxon>
        <taxon>Spermatophyta</taxon>
        <taxon>Magnoliopsida</taxon>
        <taxon>Liliopsida</taxon>
        <taxon>Poales</taxon>
        <taxon>Poaceae</taxon>
        <taxon>PACMAD clade</taxon>
        <taxon>Panicoideae</taxon>
        <taxon>Panicodae</taxon>
        <taxon>Paniceae</taxon>
        <taxon>Panicinae</taxon>
        <taxon>Panicum</taxon>
        <taxon>Panicum sect. Hiantes</taxon>
    </lineage>
</organism>